<evidence type="ECO:0000256" key="1">
    <source>
        <dbReference type="SAM" id="Phobius"/>
    </source>
</evidence>
<feature type="transmembrane region" description="Helical" evidence="1">
    <location>
        <begin position="131"/>
        <end position="150"/>
    </location>
</feature>
<proteinExistence type="predicted"/>
<dbReference type="Proteomes" id="UP000597762">
    <property type="component" value="Unassembled WGS sequence"/>
</dbReference>
<sequence>MYYTCFLQRDTSISRSPRTHSKDCPTHSSNKLGRRFLLHKPTQRLRFFLSAKSKKPSFELRQSTDTAKCLSTSFTARCDKHLPSASVLSLLHMAVSLHSVLDPTHFCTIFTYISPQKEDNCLYKRKHTDYLSIYLSGESLSLYLYLSLYLSLSLSIYLSIYLSSFLSLNTFLFLYTFCNFSNSLSILHSLSLSLSLSSHLFLPLSLSLYIYIYILLSQVVSIPSFFMLVHYSSSTLYFLVPCFFYCFVSPPPPLLSVSLNSKFPFIFFPIL</sequence>
<evidence type="ECO:0000313" key="3">
    <source>
        <dbReference type="Proteomes" id="UP000597762"/>
    </source>
</evidence>
<feature type="transmembrane region" description="Helical" evidence="1">
    <location>
        <begin position="236"/>
        <end position="255"/>
    </location>
</feature>
<keyword evidence="1" id="KW-1133">Transmembrane helix</keyword>
<evidence type="ECO:0000313" key="2">
    <source>
        <dbReference type="EMBL" id="CAE1229731.1"/>
    </source>
</evidence>
<accession>A0A812BFC2</accession>
<dbReference type="AlphaFoldDB" id="A0A812BFC2"/>
<gene>
    <name evidence="2" type="ORF">SPHA_17426</name>
</gene>
<reference evidence="2" key="1">
    <citation type="submission" date="2021-01" db="EMBL/GenBank/DDBJ databases">
        <authorList>
            <person name="Li R."/>
            <person name="Bekaert M."/>
        </authorList>
    </citation>
    <scope>NUCLEOTIDE SEQUENCE</scope>
    <source>
        <strain evidence="2">Farmed</strain>
    </source>
</reference>
<keyword evidence="1" id="KW-0472">Membrane</keyword>
<protein>
    <submittedName>
        <fullName evidence="2">Uncharacterized protein</fullName>
    </submittedName>
</protein>
<dbReference type="EMBL" id="CAHIKZ030000621">
    <property type="protein sequence ID" value="CAE1229731.1"/>
    <property type="molecule type" value="Genomic_DNA"/>
</dbReference>
<keyword evidence="1" id="KW-0812">Transmembrane</keyword>
<name>A0A812BFC2_ACAPH</name>
<organism evidence="2 3">
    <name type="scientific">Acanthosepion pharaonis</name>
    <name type="common">Pharaoh cuttlefish</name>
    <name type="synonym">Sepia pharaonis</name>
    <dbReference type="NCBI Taxonomy" id="158019"/>
    <lineage>
        <taxon>Eukaryota</taxon>
        <taxon>Metazoa</taxon>
        <taxon>Spiralia</taxon>
        <taxon>Lophotrochozoa</taxon>
        <taxon>Mollusca</taxon>
        <taxon>Cephalopoda</taxon>
        <taxon>Coleoidea</taxon>
        <taxon>Decapodiformes</taxon>
        <taxon>Sepiida</taxon>
        <taxon>Sepiina</taxon>
        <taxon>Sepiidae</taxon>
        <taxon>Acanthosepion</taxon>
    </lineage>
</organism>
<keyword evidence="3" id="KW-1185">Reference proteome</keyword>
<feature type="transmembrane region" description="Helical" evidence="1">
    <location>
        <begin position="208"/>
        <end position="229"/>
    </location>
</feature>
<comment type="caution">
    <text evidence="2">The sequence shown here is derived from an EMBL/GenBank/DDBJ whole genome shotgun (WGS) entry which is preliminary data.</text>
</comment>